<dbReference type="EMBL" id="RSCD01000008">
    <property type="protein sequence ID" value="RSH91482.1"/>
    <property type="molecule type" value="Genomic_DNA"/>
</dbReference>
<dbReference type="Proteomes" id="UP000279259">
    <property type="component" value="Unassembled WGS sequence"/>
</dbReference>
<protein>
    <recommendedName>
        <fullName evidence="3">Chromatin target of PRMT1 protein C-terminal domain-containing protein</fullName>
    </recommendedName>
</protein>
<dbReference type="GO" id="GO:0003723">
    <property type="term" value="F:RNA binding"/>
    <property type="evidence" value="ECO:0007669"/>
    <property type="project" value="UniProtKB-KW"/>
</dbReference>
<dbReference type="InterPro" id="IPR035979">
    <property type="entry name" value="RBD_domain_sf"/>
</dbReference>
<keyword evidence="1" id="KW-0694">RNA-binding</keyword>
<comment type="caution">
    <text evidence="4">The sequence shown here is derived from an EMBL/GenBank/DDBJ whole genome shotgun (WGS) entry which is preliminary data.</text>
</comment>
<reference evidence="4 5" key="1">
    <citation type="submission" date="2018-11" db="EMBL/GenBank/DDBJ databases">
        <title>Genome sequence of Saitozyma podzolica DSM 27192.</title>
        <authorList>
            <person name="Aliyu H."/>
            <person name="Gorte O."/>
            <person name="Ochsenreither K."/>
        </authorList>
    </citation>
    <scope>NUCLEOTIDE SEQUENCE [LARGE SCALE GENOMIC DNA]</scope>
    <source>
        <strain evidence="4 5">DSM 27192</strain>
    </source>
</reference>
<dbReference type="SUPFAM" id="SSF54928">
    <property type="entry name" value="RNA-binding domain, RBD"/>
    <property type="match status" value="1"/>
</dbReference>
<accession>A0A427YK61</accession>
<evidence type="ECO:0000313" key="4">
    <source>
        <dbReference type="EMBL" id="RSH91482.1"/>
    </source>
</evidence>
<evidence type="ECO:0000259" key="3">
    <source>
        <dbReference type="SMART" id="SM01218"/>
    </source>
</evidence>
<organism evidence="4 5">
    <name type="scientific">Saitozyma podzolica</name>
    <dbReference type="NCBI Taxonomy" id="1890683"/>
    <lineage>
        <taxon>Eukaryota</taxon>
        <taxon>Fungi</taxon>
        <taxon>Dikarya</taxon>
        <taxon>Basidiomycota</taxon>
        <taxon>Agaricomycotina</taxon>
        <taxon>Tremellomycetes</taxon>
        <taxon>Tremellales</taxon>
        <taxon>Trimorphomycetaceae</taxon>
        <taxon>Saitozyma</taxon>
    </lineage>
</organism>
<keyword evidence="5" id="KW-1185">Reference proteome</keyword>
<dbReference type="STRING" id="1890683.A0A427YK61"/>
<gene>
    <name evidence="4" type="ORF">EHS25_009781</name>
</gene>
<feature type="compositionally biased region" description="Gly residues" evidence="2">
    <location>
        <begin position="73"/>
        <end position="105"/>
    </location>
</feature>
<dbReference type="OrthoDB" id="5382468at2759"/>
<feature type="region of interest" description="Disordered" evidence="2">
    <location>
        <begin position="25"/>
        <end position="131"/>
    </location>
</feature>
<evidence type="ECO:0000256" key="1">
    <source>
        <dbReference type="ARBA" id="ARBA00022884"/>
    </source>
</evidence>
<feature type="compositionally biased region" description="Gly residues" evidence="2">
    <location>
        <begin position="41"/>
        <end position="51"/>
    </location>
</feature>
<name>A0A427YK61_9TREE</name>
<sequence>MEFASYQQAKIAINKFDGAMTKGQTISIRLLPPHQPRPAKGAGGGATGAQSGGSLLSRISGGGAQKQAPSAPRGGGGAGVARGRGSTRGRGAGAGGTGGRAGGGRKAPADAGSLDKELDSFMAGSGDVAME</sequence>
<evidence type="ECO:0000256" key="2">
    <source>
        <dbReference type="SAM" id="MobiDB-lite"/>
    </source>
</evidence>
<feature type="domain" description="Chromatin target of PRMT1 protein C-terminal" evidence="3">
    <location>
        <begin position="52"/>
        <end position="129"/>
    </location>
</feature>
<dbReference type="Pfam" id="PF13865">
    <property type="entry name" value="FoP_duplication"/>
    <property type="match status" value="1"/>
</dbReference>
<dbReference type="SMART" id="SM01218">
    <property type="entry name" value="FoP_duplication"/>
    <property type="match status" value="1"/>
</dbReference>
<dbReference type="InterPro" id="IPR025715">
    <property type="entry name" value="FoP_C"/>
</dbReference>
<dbReference type="AlphaFoldDB" id="A0A427YK61"/>
<proteinExistence type="predicted"/>
<evidence type="ECO:0000313" key="5">
    <source>
        <dbReference type="Proteomes" id="UP000279259"/>
    </source>
</evidence>